<protein>
    <submittedName>
        <fullName evidence="1">Uncharacterized protein</fullName>
    </submittedName>
</protein>
<proteinExistence type="predicted"/>
<name>A0A0E9UUT3_ANGAN</name>
<dbReference type="AlphaFoldDB" id="A0A0E9UUT3"/>
<accession>A0A0E9UUT3</accession>
<dbReference type="EMBL" id="GBXM01038938">
    <property type="protein sequence ID" value="JAH69639.1"/>
    <property type="molecule type" value="Transcribed_RNA"/>
</dbReference>
<reference evidence="1" key="2">
    <citation type="journal article" date="2015" name="Fish Shellfish Immunol.">
        <title>Early steps in the European eel (Anguilla anguilla)-Vibrio vulnificus interaction in the gills: Role of the RtxA13 toxin.</title>
        <authorList>
            <person name="Callol A."/>
            <person name="Pajuelo D."/>
            <person name="Ebbesson L."/>
            <person name="Teles M."/>
            <person name="MacKenzie S."/>
            <person name="Amaro C."/>
        </authorList>
    </citation>
    <scope>NUCLEOTIDE SEQUENCE</scope>
</reference>
<reference evidence="1" key="1">
    <citation type="submission" date="2014-11" db="EMBL/GenBank/DDBJ databases">
        <authorList>
            <person name="Amaro Gonzalez C."/>
        </authorList>
    </citation>
    <scope>NUCLEOTIDE SEQUENCE</scope>
</reference>
<evidence type="ECO:0000313" key="1">
    <source>
        <dbReference type="EMBL" id="JAH69639.1"/>
    </source>
</evidence>
<organism evidence="1">
    <name type="scientific">Anguilla anguilla</name>
    <name type="common">European freshwater eel</name>
    <name type="synonym">Muraena anguilla</name>
    <dbReference type="NCBI Taxonomy" id="7936"/>
    <lineage>
        <taxon>Eukaryota</taxon>
        <taxon>Metazoa</taxon>
        <taxon>Chordata</taxon>
        <taxon>Craniata</taxon>
        <taxon>Vertebrata</taxon>
        <taxon>Euteleostomi</taxon>
        <taxon>Actinopterygii</taxon>
        <taxon>Neopterygii</taxon>
        <taxon>Teleostei</taxon>
        <taxon>Anguilliformes</taxon>
        <taxon>Anguillidae</taxon>
        <taxon>Anguilla</taxon>
    </lineage>
</organism>
<sequence>MIKILINNTINVYFYFQTFNSDNNTVEATKRTLF</sequence>